<dbReference type="Proteomes" id="UP000366065">
    <property type="component" value="Unassembled WGS sequence"/>
</dbReference>
<proteinExistence type="inferred from homology"/>
<gene>
    <name evidence="3" type="ORF">PCA20602_00998</name>
</gene>
<dbReference type="Gene3D" id="3.40.190.10">
    <property type="entry name" value="Periplasmic binding protein-like II"/>
    <property type="match status" value="2"/>
</dbReference>
<evidence type="ECO:0000313" key="3">
    <source>
        <dbReference type="EMBL" id="VVD78678.1"/>
    </source>
</evidence>
<keyword evidence="4" id="KW-1185">Reference proteome</keyword>
<dbReference type="SUPFAM" id="SSF53850">
    <property type="entry name" value="Periplasmic binding protein-like II"/>
    <property type="match status" value="1"/>
</dbReference>
<comment type="similarity">
    <text evidence="1">Belongs to the bacterial solute-binding protein 1 family. WtpA subfamily.</text>
</comment>
<dbReference type="RefSeq" id="WP_246182032.1">
    <property type="nucleotide sequence ID" value="NZ_CABPRV010000002.1"/>
</dbReference>
<name>A0ABY6VR79_9BURK</name>
<sequence>MKTLRFGSCVAATMQVVAFVAAAMAGTMPAHAEDTFRVAYAGSMGVVMDKALGPAFAQREHVTYQGQGEGAYGLARLLASGRSTADVFVSITPGPMAILKDAGLIDDAIPVASTRMVIAYNPKGRFGEAFRLAGSDAAHPVWWKVLQTPGLRFGRTDPATDPQGQNIVFTLMLAQKYYDQAGLAHSVLGDIRNPQQVFGEGGLLTRLEAGQVDAASGYESATRSAKLPYVALPDEINLSNPAFSKNWYDTVSFALPAADGKEKTVRPQPLVFYAAKLKNAAHPKAADDFLSFMTSTQGQQLFDENGYGKPKGDALYH</sequence>
<evidence type="ECO:0000256" key="1">
    <source>
        <dbReference type="ARBA" id="ARBA00009438"/>
    </source>
</evidence>
<keyword evidence="2" id="KW-0732">Signal</keyword>
<dbReference type="PANTHER" id="PTHR30632">
    <property type="entry name" value="MOLYBDATE-BINDING PERIPLASMIC PROTEIN"/>
    <property type="match status" value="1"/>
</dbReference>
<reference evidence="3 4" key="1">
    <citation type="submission" date="2019-08" db="EMBL/GenBank/DDBJ databases">
        <authorList>
            <person name="Peeters C."/>
        </authorList>
    </citation>
    <scope>NUCLEOTIDE SEQUENCE [LARGE SCALE GENOMIC DNA]</scope>
    <source>
        <strain evidence="3 4">LMG 20602</strain>
    </source>
</reference>
<evidence type="ECO:0000313" key="4">
    <source>
        <dbReference type="Proteomes" id="UP000366065"/>
    </source>
</evidence>
<protein>
    <submittedName>
        <fullName evidence="3">ABC transporter substrate-binding protein</fullName>
    </submittedName>
</protein>
<organism evidence="3 4">
    <name type="scientific">Pandoraea capi</name>
    <dbReference type="NCBI Taxonomy" id="2508286"/>
    <lineage>
        <taxon>Bacteria</taxon>
        <taxon>Pseudomonadati</taxon>
        <taxon>Pseudomonadota</taxon>
        <taxon>Betaproteobacteria</taxon>
        <taxon>Burkholderiales</taxon>
        <taxon>Burkholderiaceae</taxon>
        <taxon>Pandoraea</taxon>
    </lineage>
</organism>
<evidence type="ECO:0000256" key="2">
    <source>
        <dbReference type="SAM" id="SignalP"/>
    </source>
</evidence>
<dbReference type="Pfam" id="PF13531">
    <property type="entry name" value="SBP_bac_11"/>
    <property type="match status" value="1"/>
</dbReference>
<comment type="caution">
    <text evidence="3">The sequence shown here is derived from an EMBL/GenBank/DDBJ whole genome shotgun (WGS) entry which is preliminary data.</text>
</comment>
<dbReference type="EMBL" id="CABPRV010000002">
    <property type="protein sequence ID" value="VVD78678.1"/>
    <property type="molecule type" value="Genomic_DNA"/>
</dbReference>
<accession>A0ABY6VR79</accession>
<feature type="signal peptide" evidence="2">
    <location>
        <begin position="1"/>
        <end position="32"/>
    </location>
</feature>
<dbReference type="InterPro" id="IPR050682">
    <property type="entry name" value="ModA/WtpA"/>
</dbReference>
<feature type="chain" id="PRO_5046093999" evidence="2">
    <location>
        <begin position="33"/>
        <end position="317"/>
    </location>
</feature>
<dbReference type="CDD" id="cd13540">
    <property type="entry name" value="PBP2_ModA_WtpA"/>
    <property type="match status" value="1"/>
</dbReference>
<dbReference type="PANTHER" id="PTHR30632:SF16">
    <property type="entry name" value="MOLYBDATE_TUNGSTATE-BINDING PROTEIN WTPA"/>
    <property type="match status" value="1"/>
</dbReference>